<evidence type="ECO:0000313" key="7">
    <source>
        <dbReference type="Proteomes" id="UP000267268"/>
    </source>
</evidence>
<dbReference type="RefSeq" id="WP_126616764.1">
    <property type="nucleotide sequence ID" value="NZ_CP034562.1"/>
</dbReference>
<dbReference type="GO" id="GO:0016020">
    <property type="term" value="C:membrane"/>
    <property type="evidence" value="ECO:0007669"/>
    <property type="project" value="UniProtKB-SubCell"/>
</dbReference>
<comment type="subcellular location">
    <subcellularLocation>
        <location evidence="1">Membrane</location>
        <topology evidence="1">Single-pass membrane protein</topology>
    </subcellularLocation>
</comment>
<keyword evidence="7" id="KW-1185">Reference proteome</keyword>
<feature type="transmembrane region" description="Helical" evidence="5">
    <location>
        <begin position="21"/>
        <end position="44"/>
    </location>
</feature>
<keyword evidence="2 5" id="KW-0812">Transmembrane</keyword>
<evidence type="ECO:0000256" key="4">
    <source>
        <dbReference type="ARBA" id="ARBA00023136"/>
    </source>
</evidence>
<dbReference type="KEGG" id="fll:EI427_16425"/>
<dbReference type="PANTHER" id="PTHR30386">
    <property type="entry name" value="MEMBRANE FUSION SUBUNIT OF EMRAB-TOLC MULTIDRUG EFFLUX PUMP"/>
    <property type="match status" value="1"/>
</dbReference>
<keyword evidence="3 5" id="KW-1133">Transmembrane helix</keyword>
<dbReference type="EMBL" id="CP034562">
    <property type="protein sequence ID" value="AZQ63752.1"/>
    <property type="molecule type" value="Genomic_DNA"/>
</dbReference>
<dbReference type="Proteomes" id="UP000267268">
    <property type="component" value="Chromosome 1"/>
</dbReference>
<evidence type="ECO:0000256" key="5">
    <source>
        <dbReference type="SAM" id="Phobius"/>
    </source>
</evidence>
<dbReference type="AlphaFoldDB" id="A0A3S9P6R1"/>
<evidence type="ECO:0000256" key="3">
    <source>
        <dbReference type="ARBA" id="ARBA00022989"/>
    </source>
</evidence>
<dbReference type="PANTHER" id="PTHR30386:SF26">
    <property type="entry name" value="TRANSPORT PROTEIN COMB"/>
    <property type="match status" value="1"/>
</dbReference>
<protein>
    <submittedName>
        <fullName evidence="6">HlyD family efflux transporter periplasmic adaptor subunit</fullName>
    </submittedName>
</protein>
<name>A0A3S9P6R1_9BACT</name>
<evidence type="ECO:0000256" key="1">
    <source>
        <dbReference type="ARBA" id="ARBA00004167"/>
    </source>
</evidence>
<sequence length="423" mass="49666">MQNLEIRDELYRNIHKVKPSWWMNWGISIIVLFLIIIVTLSNFIRYSDTVIAEVRFMSVSPSVTIPSKVSTSIYNINVKDKGHVKKGDILLSFQNNAITKDILEVKHNLRSIKKQNYSSFYFQELNKNYELGDIQMKCDELLDALYEYIEIVEYNKFDNKIKNIKKEKKILETKQTYLKNLTDLNSDLNLILNQEKDIDSVLYTKEVISSSKLHKTLKDYINNQKTFENHYLSLNQNNLELYRLNNSIEELQESKRDNIHRIELKIQKCINQILILIKSWEDKFLIIAPINGTLNYLQPLNKNLFIQNESMLFTITPSITEHFAQLKIPFIGAGKIIKGQKVNIKINDYPYHEYGVLIGHIDKIANVANENHYIGQVSLENYPYTNYMKKIDIHENSTAIAEIIVSKRSLLERIFEKIIYVFN</sequence>
<dbReference type="InterPro" id="IPR050739">
    <property type="entry name" value="MFP"/>
</dbReference>
<keyword evidence="4 5" id="KW-0472">Membrane</keyword>
<proteinExistence type="predicted"/>
<accession>A0A3S9P6R1</accession>
<dbReference type="OrthoDB" id="7057889at2"/>
<organism evidence="6 7">
    <name type="scientific">Flammeovirga pectinis</name>
    <dbReference type="NCBI Taxonomy" id="2494373"/>
    <lineage>
        <taxon>Bacteria</taxon>
        <taxon>Pseudomonadati</taxon>
        <taxon>Bacteroidota</taxon>
        <taxon>Cytophagia</taxon>
        <taxon>Cytophagales</taxon>
        <taxon>Flammeovirgaceae</taxon>
        <taxon>Flammeovirga</taxon>
    </lineage>
</organism>
<reference evidence="6 7" key="1">
    <citation type="submission" date="2018-12" db="EMBL/GenBank/DDBJ databases">
        <title>Flammeovirga pectinis sp. nov., isolated from the gut of the Korean scallop, Patinopecten yessoensis.</title>
        <authorList>
            <person name="Bae J.-W."/>
            <person name="Jeong Y.-S."/>
            <person name="Kang W."/>
        </authorList>
    </citation>
    <scope>NUCLEOTIDE SEQUENCE [LARGE SCALE GENOMIC DNA]</scope>
    <source>
        <strain evidence="6 7">L12M1</strain>
    </source>
</reference>
<evidence type="ECO:0000256" key="2">
    <source>
        <dbReference type="ARBA" id="ARBA00022692"/>
    </source>
</evidence>
<gene>
    <name evidence="6" type="ORF">EI427_16425</name>
</gene>
<evidence type="ECO:0000313" key="6">
    <source>
        <dbReference type="EMBL" id="AZQ63752.1"/>
    </source>
</evidence>